<proteinExistence type="inferred from homology"/>
<dbReference type="GO" id="GO:0043165">
    <property type="term" value="P:Gram-negative-bacterium-type cell outer membrane assembly"/>
    <property type="evidence" value="ECO:0007669"/>
    <property type="project" value="UniProtKB-UniRule"/>
</dbReference>
<keyword evidence="7 8" id="KW-0998">Cell outer membrane</keyword>
<evidence type="ECO:0000259" key="10">
    <source>
        <dbReference type="PROSITE" id="PS51779"/>
    </source>
</evidence>
<feature type="domain" description="POTRA" evidence="10">
    <location>
        <begin position="35"/>
        <end position="102"/>
    </location>
</feature>
<keyword evidence="13" id="KW-1185">Reference proteome</keyword>
<feature type="chain" id="PRO_5008980313" description="Outer membrane protein assembly factor BamA" evidence="8">
    <location>
        <begin position="32"/>
        <end position="781"/>
    </location>
</feature>
<organism evidence="11">
    <name type="scientific">Acidithiobacillus ferrivorans</name>
    <dbReference type="NCBI Taxonomy" id="160808"/>
    <lineage>
        <taxon>Bacteria</taxon>
        <taxon>Pseudomonadati</taxon>
        <taxon>Pseudomonadota</taxon>
        <taxon>Acidithiobacillia</taxon>
        <taxon>Acidithiobacillales</taxon>
        <taxon>Acidithiobacillaceae</taxon>
        <taxon>Acidithiobacillus</taxon>
    </lineage>
</organism>
<dbReference type="PANTHER" id="PTHR12815:SF23">
    <property type="entry name" value="OUTER MEMBRANE PROTEIN ASSEMBLY FACTOR BAMA"/>
    <property type="match status" value="1"/>
</dbReference>
<dbReference type="AlphaFoldDB" id="A0A060USY7"/>
<evidence type="ECO:0000313" key="13">
    <source>
        <dbReference type="Proteomes" id="UP000193925"/>
    </source>
</evidence>
<name>A0A060USY7_9PROT</name>
<dbReference type="InterPro" id="IPR000184">
    <property type="entry name" value="Bac_surfAg_D15"/>
</dbReference>
<accession>A0A060USY7</accession>
<evidence type="ECO:0000256" key="3">
    <source>
        <dbReference type="ARBA" id="ARBA00022692"/>
    </source>
</evidence>
<feature type="signal peptide" evidence="8">
    <location>
        <begin position="1"/>
        <end position="31"/>
    </location>
</feature>
<reference evidence="12 13" key="3">
    <citation type="submission" date="2017-03" db="EMBL/GenBank/DDBJ databases">
        <authorList>
            <person name="Regsiter A."/>
            <person name="William W."/>
        </authorList>
    </citation>
    <scope>NUCLEOTIDE SEQUENCE [LARGE SCALE GENOMIC DNA]</scope>
    <source>
        <strain evidence="12">PRJEB5721</strain>
    </source>
</reference>
<feature type="domain" description="POTRA" evidence="10">
    <location>
        <begin position="277"/>
        <end position="355"/>
    </location>
</feature>
<dbReference type="EMBL" id="CCCS020000049">
    <property type="protein sequence ID" value="CDQ11421.1"/>
    <property type="molecule type" value="Genomic_DNA"/>
</dbReference>
<evidence type="ECO:0000256" key="6">
    <source>
        <dbReference type="ARBA" id="ARBA00023136"/>
    </source>
</evidence>
<keyword evidence="2 8" id="KW-1134">Transmembrane beta strand</keyword>
<evidence type="ECO:0000256" key="2">
    <source>
        <dbReference type="ARBA" id="ARBA00022452"/>
    </source>
</evidence>
<keyword evidence="4 8" id="KW-0732">Signal</keyword>
<evidence type="ECO:0000256" key="8">
    <source>
        <dbReference type="HAMAP-Rule" id="MF_01430"/>
    </source>
</evidence>
<dbReference type="EMBL" id="LT841305">
    <property type="protein sequence ID" value="SMH67781.1"/>
    <property type="molecule type" value="Genomic_DNA"/>
</dbReference>
<dbReference type="PIRSF" id="PIRSF006076">
    <property type="entry name" value="OM_assembly_OMP85"/>
    <property type="match status" value="1"/>
</dbReference>
<reference evidence="11" key="1">
    <citation type="submission" date="2014-03" db="EMBL/GenBank/DDBJ databases">
        <authorList>
            <person name="Genoscope - CEA"/>
        </authorList>
    </citation>
    <scope>NUCLEOTIDE SEQUENCE [LARGE SCALE GENOMIC DNA]</scope>
    <source>
        <strain evidence="11">CF27</strain>
    </source>
</reference>
<comment type="subcellular location">
    <subcellularLocation>
        <location evidence="8">Cell outer membrane</location>
    </subcellularLocation>
    <subcellularLocation>
        <location evidence="1">Membrane</location>
    </subcellularLocation>
</comment>
<reference evidence="11" key="2">
    <citation type="submission" date="2014-07" db="EMBL/GenBank/DDBJ databases">
        <title>Initial genome analysis of the psychrotolerant acidophile Acidithiobacillus ferrivorans CF27: insights into iron and sulfur oxidation pathways and into biofilm formation.</title>
        <authorList>
            <person name="Talla E."/>
            <person name="Hedrich S."/>
            <person name="Mangenot S."/>
            <person name="Ji B."/>
            <person name="Johnson D.B."/>
            <person name="Barbe V."/>
            <person name="Bonnefoy V."/>
        </authorList>
    </citation>
    <scope>NUCLEOTIDE SEQUENCE [LARGE SCALE GENOMIC DNA]</scope>
    <source>
        <strain evidence="11">CF27</strain>
    </source>
</reference>
<evidence type="ECO:0000256" key="7">
    <source>
        <dbReference type="ARBA" id="ARBA00023237"/>
    </source>
</evidence>
<feature type="domain" description="POTRA" evidence="10">
    <location>
        <begin position="358"/>
        <end position="432"/>
    </location>
</feature>
<evidence type="ECO:0000256" key="4">
    <source>
        <dbReference type="ARBA" id="ARBA00022729"/>
    </source>
</evidence>
<evidence type="ECO:0000256" key="5">
    <source>
        <dbReference type="ARBA" id="ARBA00022737"/>
    </source>
</evidence>
<dbReference type="Pfam" id="PF07244">
    <property type="entry name" value="POTRA"/>
    <property type="match status" value="5"/>
</dbReference>
<evidence type="ECO:0000256" key="9">
    <source>
        <dbReference type="NCBIfam" id="TIGR03303"/>
    </source>
</evidence>
<sequence length="781" mass="86383" precursor="true">MKKFSLSSASPMFLAASVACVAAVWAAPAWAFTPFTVKNIEIRGLEHIAPGTVYNYLPIHIGEQVDDQKAQQAIKDLYSTGFFKDVTIARSDDNLLVIVQERPIISGIKMEGIKAFPKSEVNGTLKGVGLVERHIFNRSILDQVVHGLQEQYEGMGYYNAKIHARVVKLPRNRVAIHIDAKEGEQATIKQVTVVGNHAFSESRLRGLFSIGAPDAFSFFTKNNRYSREKLMKGLEKLHNYYLDRGYLNFDVESSQVQVTPDRRFVYITVNVHEGDLYHIQSVHLSGDLVVPKPELEKLMEIKPGDVFSRAKINDTNSAIADKLGNLGYAFANTTPVPKVDAKTHEVALNFEVNPGRKVYIRRIEITGNDKSRDYVVRRQFRQMEGALYDGALIRRSKMRLQQTGFYDKINTKTVPVPGHPDQLDLDVDVSERPTGSFSIGVGYSNAYGIMFNGSISQNNFMGTGNALAFSANVSGMGTAYNLSFTDPYVTPDGISLGFSLYRNNTNLSILSVAPYQEIDYGGTATLGIPVMQYIYDYMSLGFSNTTINLFANPPAIYSQYVQTFGNTATALTVGNALTYDSRNSPIFPTNGFYGSLALKAAVPPAKLRWYKAEIKADYYHPITSWLTGGLSGRYGFINGYGGLSVPFFNNFYMGGPTTLPGYQTYSLGPQVGGYPVGGTRELLFNASLYFPLPGLENNNNFRMSLFAASGWVYGVNSDASGNNYSYNNQYFPSLGQMRTTVGVGFLWISPMGPLRLSLAVPLNKHPNDLTQPLQFTVGNNF</sequence>
<dbReference type="Gene3D" id="2.40.160.50">
    <property type="entry name" value="membrane protein fhac: a member of the omp85/tpsb transporter family"/>
    <property type="match status" value="1"/>
</dbReference>
<dbReference type="Proteomes" id="UP000193925">
    <property type="component" value="Chromosome AFERRI"/>
</dbReference>
<dbReference type="PROSITE" id="PS51257">
    <property type="entry name" value="PROKAR_LIPOPROTEIN"/>
    <property type="match status" value="1"/>
</dbReference>
<dbReference type="InterPro" id="IPR010827">
    <property type="entry name" value="BamA/TamA_POTRA"/>
</dbReference>
<keyword evidence="6 8" id="KW-0472">Membrane</keyword>
<comment type="function">
    <text evidence="8">Part of the outer membrane protein assembly complex, which is involved in assembly and insertion of beta-barrel proteins into the outer membrane.</text>
</comment>
<dbReference type="InterPro" id="IPR039910">
    <property type="entry name" value="D15-like"/>
</dbReference>
<dbReference type="PROSITE" id="PS51779">
    <property type="entry name" value="POTRA"/>
    <property type="match status" value="4"/>
</dbReference>
<dbReference type="InterPro" id="IPR034746">
    <property type="entry name" value="POTRA"/>
</dbReference>
<dbReference type="HAMAP" id="MF_01430">
    <property type="entry name" value="OM_assembly_BamA"/>
    <property type="match status" value="1"/>
</dbReference>
<keyword evidence="5 8" id="KW-0677">Repeat</keyword>
<dbReference type="NCBIfam" id="TIGR03303">
    <property type="entry name" value="OM_YaeT"/>
    <property type="match status" value="1"/>
</dbReference>
<evidence type="ECO:0000313" key="12">
    <source>
        <dbReference type="EMBL" id="SMH67781.1"/>
    </source>
</evidence>
<feature type="domain" description="POTRA" evidence="10">
    <location>
        <begin position="186"/>
        <end position="274"/>
    </location>
</feature>
<comment type="subunit">
    <text evidence="8">Part of the Bam complex.</text>
</comment>
<dbReference type="GO" id="GO:0051205">
    <property type="term" value="P:protein insertion into membrane"/>
    <property type="evidence" value="ECO:0007669"/>
    <property type="project" value="UniProtKB-UniRule"/>
</dbReference>
<dbReference type="Pfam" id="PF01103">
    <property type="entry name" value="Omp85"/>
    <property type="match status" value="1"/>
</dbReference>
<gene>
    <name evidence="8 11" type="primary">bamA</name>
    <name evidence="12" type="ORF">AFERRI_50983</name>
    <name evidence="11" type="ORF">AFERRI_530316</name>
</gene>
<evidence type="ECO:0000256" key="1">
    <source>
        <dbReference type="ARBA" id="ARBA00004370"/>
    </source>
</evidence>
<dbReference type="RefSeq" id="WP_035194393.1">
    <property type="nucleotide sequence ID" value="NZ_CCCS020000049.1"/>
</dbReference>
<dbReference type="GO" id="GO:1990063">
    <property type="term" value="C:Bam protein complex"/>
    <property type="evidence" value="ECO:0007669"/>
    <property type="project" value="TreeGrafter"/>
</dbReference>
<protein>
    <recommendedName>
        <fullName evidence="8 9">Outer membrane protein assembly factor BamA</fullName>
    </recommendedName>
</protein>
<keyword evidence="3 8" id="KW-0812">Transmembrane</keyword>
<dbReference type="InterPro" id="IPR023707">
    <property type="entry name" value="OM_assembly_BamA"/>
</dbReference>
<dbReference type="Gene3D" id="3.10.20.310">
    <property type="entry name" value="membrane protein fhac"/>
    <property type="match status" value="5"/>
</dbReference>
<dbReference type="PANTHER" id="PTHR12815">
    <property type="entry name" value="SORTING AND ASSEMBLY MACHINERY SAMM50 PROTEIN FAMILY MEMBER"/>
    <property type="match status" value="1"/>
</dbReference>
<comment type="similarity">
    <text evidence="8">Belongs to the BamA family.</text>
</comment>
<evidence type="ECO:0000313" key="11">
    <source>
        <dbReference type="EMBL" id="CDQ11421.1"/>
    </source>
</evidence>